<comment type="caution">
    <text evidence="1">The sequence shown here is derived from an EMBL/GenBank/DDBJ whole genome shotgun (WGS) entry which is preliminary data.</text>
</comment>
<evidence type="ECO:0000313" key="1">
    <source>
        <dbReference type="EMBL" id="OWQ95719.1"/>
    </source>
</evidence>
<dbReference type="AlphaFoldDB" id="A0A246JRW1"/>
<evidence type="ECO:0000313" key="2">
    <source>
        <dbReference type="Proteomes" id="UP000197361"/>
    </source>
</evidence>
<keyword evidence="2" id="KW-1185">Reference proteome</keyword>
<dbReference type="Proteomes" id="UP000197361">
    <property type="component" value="Unassembled WGS sequence"/>
</dbReference>
<proteinExistence type="predicted"/>
<dbReference type="RefSeq" id="WP_088441820.1">
    <property type="nucleotide sequence ID" value="NZ_BMMC01000002.1"/>
</dbReference>
<dbReference type="EMBL" id="NISK01000003">
    <property type="protein sequence ID" value="OWQ95719.1"/>
    <property type="molecule type" value="Genomic_DNA"/>
</dbReference>
<name>A0A246JRW1_9SPHN</name>
<organism evidence="1 2">
    <name type="scientific">Sphingopyxis bauzanensis</name>
    <dbReference type="NCBI Taxonomy" id="651663"/>
    <lineage>
        <taxon>Bacteria</taxon>
        <taxon>Pseudomonadati</taxon>
        <taxon>Pseudomonadota</taxon>
        <taxon>Alphaproteobacteria</taxon>
        <taxon>Sphingomonadales</taxon>
        <taxon>Sphingomonadaceae</taxon>
        <taxon>Sphingopyxis</taxon>
    </lineage>
</organism>
<accession>A0A246JRW1</accession>
<sequence length="723" mass="75174">MFKYTNAFTNRSGDSLPGYFAKLFDAGGNAVDIFADASSTPISTVSGVANAALSDENGMFRWYVANGTYDIRFYDANDVFVSVETGVPMVDAGALTVDLSAETGATLVGASGGTVQASLNARPTSTTLAASGGAALVGAIATGGNATNLGVIYNRLHVWTEDYNSFQEAFNAAIARGAELHFRPGVTYNWPATGVSVTGKVKVVATGASLVVSAAITALTFATGADGSEWDGGSWSYTGSLTSGYNASSNAILVTGTRNGAAVAPTFIQNVRIKNATFDGFGSIAVEWRYARNCGDENLRVLNGGYAGVYCYSVDLYRSSGLYVNTLAGQLDTGNPVTSELNAYGFTATALTGGTPDRVRDPHSRDIIVDSPTIINVPTWHAIDTHGADGMIVKNPTIIDCRRGVVFTGLTDRGASNCKSLGGTVTNNLSPSATNANGTYKKGEAFWDIGPSSVLRNSFNRFEGCSCFGHGNPNGNDGAVTIANANDGFYGIADEESQRVGWMIGANISRATIDARTTNTRHASVNPSVARIEGNNIDLRIARWRTDARNAAVDTNVMVNGLVVVNTNTGGTMFFEDFDLTACTAGELVSTSGNTIAATLSGNYSITSDITMTGVDSTVTATVRFVRQGRVCSVQLPASGLSGTSNATSLTLTGVPASFRPSVTTPAGTVSALDAGANYVLAYSLIDSSGVITLTRDADGNTSNWTNTGTKSLRGGLLQWLAA</sequence>
<protein>
    <submittedName>
        <fullName evidence="1">Uncharacterized protein</fullName>
    </submittedName>
</protein>
<reference evidence="1 2" key="1">
    <citation type="journal article" date="2010" name="Int. J. Syst. Evol. Microbiol.">
        <title>Sphingopyxis bauzanensis sp. nov., a psychrophilic bacterium isolated from soil.</title>
        <authorList>
            <person name="Zhang D.C."/>
            <person name="Liu H.C."/>
            <person name="Xin Y.H."/>
            <person name="Zhou Y.G."/>
            <person name="Schinner F."/>
            <person name="Margesin R."/>
        </authorList>
    </citation>
    <scope>NUCLEOTIDE SEQUENCE [LARGE SCALE GENOMIC DNA]</scope>
    <source>
        <strain evidence="1 2">DSM 22271</strain>
    </source>
</reference>
<gene>
    <name evidence="1" type="ORF">CDQ92_13115</name>
</gene>
<dbReference type="OrthoDB" id="7452702at2"/>